<comment type="caution">
    <text evidence="3">The sequence shown here is derived from an EMBL/GenBank/DDBJ whole genome shotgun (WGS) entry which is preliminary data.</text>
</comment>
<evidence type="ECO:0000256" key="1">
    <source>
        <dbReference type="SAM" id="Phobius"/>
    </source>
</evidence>
<dbReference type="Pfam" id="PF00395">
    <property type="entry name" value="SLH"/>
    <property type="match status" value="2"/>
</dbReference>
<reference evidence="4" key="1">
    <citation type="journal article" date="2019" name="Int. J. Syst. Evol. Microbiol.">
        <title>The Global Catalogue of Microorganisms (GCM) 10K type strain sequencing project: providing services to taxonomists for standard genome sequencing and annotation.</title>
        <authorList>
            <consortium name="The Broad Institute Genomics Platform"/>
            <consortium name="The Broad Institute Genome Sequencing Center for Infectious Disease"/>
            <person name="Wu L."/>
            <person name="Ma J."/>
        </authorList>
    </citation>
    <scope>NUCLEOTIDE SEQUENCE [LARGE SCALE GENOMIC DNA]</scope>
    <source>
        <strain evidence="4">GH52</strain>
    </source>
</reference>
<evidence type="ECO:0000313" key="3">
    <source>
        <dbReference type="EMBL" id="MFD2117001.1"/>
    </source>
</evidence>
<keyword evidence="1" id="KW-0472">Membrane</keyword>
<keyword evidence="4" id="KW-1185">Reference proteome</keyword>
<name>A0ABW4YMN4_9BACL</name>
<feature type="domain" description="SLH" evidence="2">
    <location>
        <begin position="556"/>
        <end position="619"/>
    </location>
</feature>
<dbReference type="PROSITE" id="PS51272">
    <property type="entry name" value="SLH"/>
    <property type="match status" value="2"/>
</dbReference>
<dbReference type="RefSeq" id="WP_377773725.1">
    <property type="nucleotide sequence ID" value="NZ_JBHUHO010000033.1"/>
</dbReference>
<dbReference type="Proteomes" id="UP001597362">
    <property type="component" value="Unassembled WGS sequence"/>
</dbReference>
<protein>
    <submittedName>
        <fullName evidence="3">S-layer homology domain-containing protein</fullName>
    </submittedName>
</protein>
<accession>A0ABW4YMN4</accession>
<dbReference type="Gene3D" id="2.60.40.1080">
    <property type="match status" value="1"/>
</dbReference>
<evidence type="ECO:0000259" key="2">
    <source>
        <dbReference type="PROSITE" id="PS51272"/>
    </source>
</evidence>
<keyword evidence="1" id="KW-1133">Transmembrane helix</keyword>
<dbReference type="Pfam" id="PF02368">
    <property type="entry name" value="Big_2"/>
    <property type="match status" value="1"/>
</dbReference>
<proteinExistence type="predicted"/>
<dbReference type="SUPFAM" id="SSF49373">
    <property type="entry name" value="Invasin/intimin cell-adhesion fragments"/>
    <property type="match status" value="1"/>
</dbReference>
<organism evidence="3 4">
    <name type="scientific">Paenibacillus yanchengensis</name>
    <dbReference type="NCBI Taxonomy" id="2035833"/>
    <lineage>
        <taxon>Bacteria</taxon>
        <taxon>Bacillati</taxon>
        <taxon>Bacillota</taxon>
        <taxon>Bacilli</taxon>
        <taxon>Bacillales</taxon>
        <taxon>Paenibacillaceae</taxon>
        <taxon>Paenibacillus</taxon>
    </lineage>
</organism>
<feature type="domain" description="SLH" evidence="2">
    <location>
        <begin position="627"/>
        <end position="690"/>
    </location>
</feature>
<dbReference type="EMBL" id="JBHUHO010000033">
    <property type="protein sequence ID" value="MFD2117001.1"/>
    <property type="molecule type" value="Genomic_DNA"/>
</dbReference>
<keyword evidence="1" id="KW-0812">Transmembrane</keyword>
<evidence type="ECO:0000313" key="4">
    <source>
        <dbReference type="Proteomes" id="UP001597362"/>
    </source>
</evidence>
<dbReference type="InterPro" id="IPR001119">
    <property type="entry name" value="SLH_dom"/>
</dbReference>
<gene>
    <name evidence="3" type="ORF">ACFSJH_14825</name>
</gene>
<dbReference type="CDD" id="cd05379">
    <property type="entry name" value="CAP_bacterial"/>
    <property type="match status" value="1"/>
</dbReference>
<feature type="transmembrane region" description="Helical" evidence="1">
    <location>
        <begin position="36"/>
        <end position="56"/>
    </location>
</feature>
<dbReference type="InterPro" id="IPR003343">
    <property type="entry name" value="Big_2"/>
</dbReference>
<sequence length="691" mass="78432">MLPNTRQRSHAVKLPSHFKLPLLLKQKVHQKSTLQLVLHGVIGLAVVIIVGLSVVYPQGQVAAEQAASVEHEKLIVSAKRPVQVESQIKQEKSPQEQLMARSKYDIAVQWSKYKPFDIGGEYMANSTIFEQKPQLTTPYKAGKLKKVYVEDGLKAVNFVRYLAGIPHDVTLDWTLEQQQQTGALVNALNESMSHTPNKPAQMAQKQYEQGYKATSHSNIYYGSPTLYDSVIGYMSDQDSTNIKNVAHRRYILNPWMKQTMFGFVFAKPKANAVSYKNGVPHSAMYVMDNSREASTFTYDYISWPAAGYFPEEVFEEQDPWSVLLHPEVYNNKRTSQITVELVRERDQKRWRFDKNNRDTSGKYFNVETSGYGSPFAIIFRPDAVGEFAEDDRFTVLISGLFKQTGEQAEISYETTFFPLLHSLVPRDMITMEVGETLQPLVANGAAKSASRWKSSQSKVVKVDSNGKVTALAPGQVKLQYNNYFDTQSYVHIVVKQPNSYDRVSKWAQPTGKKAREAGLLLTKQSYGYQGSISRYDFVEMAAQLVEVVSQRQIMMEQYESVATPFKDAKAPAIHWAYQHGIVNGTSQELFSPKQTVNREQAATILLSLYRYLDQEIGTPAQQNTVTQFRYVDDDAISSWAKSAIYEAEKLGLLKGDYEQYFHPKALFTKEQTIVAMYRLFQQFSPYELGKG</sequence>
<dbReference type="InterPro" id="IPR008964">
    <property type="entry name" value="Invasin/intimin_cell_adhesion"/>
</dbReference>